<accession>C9ZUA2</accession>
<reference evidence="2" key="1">
    <citation type="journal article" date="2010" name="PLoS Negl. Trop. Dis.">
        <title>The genome sequence of Trypanosoma brucei gambiense, causative agent of chronic human african trypanosomiasis.</title>
        <authorList>
            <person name="Jackson A.P."/>
            <person name="Sanders M."/>
            <person name="Berry A."/>
            <person name="McQuillan J."/>
            <person name="Aslett M.A."/>
            <person name="Quail M.A."/>
            <person name="Chukualim B."/>
            <person name="Capewell P."/>
            <person name="MacLeod A."/>
            <person name="Melville S.E."/>
            <person name="Gibson W."/>
            <person name="Barry J.D."/>
            <person name="Berriman M."/>
            <person name="Hertz-Fowler C."/>
        </authorList>
    </citation>
    <scope>NUCLEOTIDE SEQUENCE [LARGE SCALE GENOMIC DNA]</scope>
    <source>
        <strain evidence="2">MHOM/CI/86/DAL972</strain>
    </source>
</reference>
<dbReference type="RefSeq" id="XP_011775267.1">
    <property type="nucleotide sequence ID" value="XM_011776965.1"/>
</dbReference>
<sequence length="102" mass="11835">MGGKKIKGEKIPTDRCVPTSYQSGGDSVHTNDNWLQKHQPNIIWMRITLLHSSYKHDFRATTLSFTRFSTYSFPFSVITKPVVVVMLPRTRCPHLRLLQLYL</sequence>
<dbReference type="KEGG" id="tbg:TbgDal_VII8420"/>
<organism evidence="1 2">
    <name type="scientific">Trypanosoma brucei gambiense (strain MHOM/CI/86/DAL972)</name>
    <dbReference type="NCBI Taxonomy" id="679716"/>
    <lineage>
        <taxon>Eukaryota</taxon>
        <taxon>Discoba</taxon>
        <taxon>Euglenozoa</taxon>
        <taxon>Kinetoplastea</taxon>
        <taxon>Metakinetoplastina</taxon>
        <taxon>Trypanosomatida</taxon>
        <taxon>Trypanosomatidae</taxon>
        <taxon>Trypanosoma</taxon>
    </lineage>
</organism>
<gene>
    <name evidence="1" type="ORF">TbgDal_VII8420</name>
</gene>
<evidence type="ECO:0000313" key="1">
    <source>
        <dbReference type="EMBL" id="CBH12989.1"/>
    </source>
</evidence>
<proteinExistence type="predicted"/>
<name>C9ZUA2_TRYB9</name>
<dbReference type="Proteomes" id="UP000002316">
    <property type="component" value="Chromosome 7"/>
</dbReference>
<dbReference type="AlphaFoldDB" id="C9ZUA2"/>
<protein>
    <submittedName>
        <fullName evidence="1">Uncharacterized protein</fullName>
    </submittedName>
</protein>
<dbReference type="GeneID" id="23863178"/>
<evidence type="ECO:0000313" key="2">
    <source>
        <dbReference type="Proteomes" id="UP000002316"/>
    </source>
</evidence>
<dbReference type="EMBL" id="FN554970">
    <property type="protein sequence ID" value="CBH12989.1"/>
    <property type="molecule type" value="Genomic_DNA"/>
</dbReference>